<feature type="domain" description="C2H2-type" evidence="17">
    <location>
        <begin position="365"/>
        <end position="389"/>
    </location>
</feature>
<reference evidence="18 19" key="1">
    <citation type="submission" date="2014-04" db="EMBL/GenBank/DDBJ databases">
        <authorList>
            <consortium name="DOE Joint Genome Institute"/>
            <person name="Kuo A."/>
            <person name="Kohler A."/>
            <person name="Nagy L.G."/>
            <person name="Floudas D."/>
            <person name="Copeland A."/>
            <person name="Barry K.W."/>
            <person name="Cichocki N."/>
            <person name="Veneault-Fourrey C."/>
            <person name="LaButti K."/>
            <person name="Lindquist E.A."/>
            <person name="Lipzen A."/>
            <person name="Lundell T."/>
            <person name="Morin E."/>
            <person name="Murat C."/>
            <person name="Sun H."/>
            <person name="Tunlid A."/>
            <person name="Henrissat B."/>
            <person name="Grigoriev I.V."/>
            <person name="Hibbett D.S."/>
            <person name="Martin F."/>
            <person name="Nordberg H.P."/>
            <person name="Cantor M.N."/>
            <person name="Hua S.X."/>
        </authorList>
    </citation>
    <scope>NUCLEOTIDE SEQUENCE [LARGE SCALE GENOMIC DNA]</scope>
    <source>
        <strain evidence="18 19">Foug A</strain>
    </source>
</reference>
<evidence type="ECO:0000313" key="19">
    <source>
        <dbReference type="Proteomes" id="UP000053989"/>
    </source>
</evidence>
<feature type="region of interest" description="Disordered" evidence="16">
    <location>
        <begin position="1"/>
        <end position="24"/>
    </location>
</feature>
<dbReference type="OrthoDB" id="6105938at2759"/>
<evidence type="ECO:0000256" key="11">
    <source>
        <dbReference type="ARBA" id="ARBA00023125"/>
    </source>
</evidence>
<evidence type="ECO:0000256" key="15">
    <source>
        <dbReference type="PROSITE-ProRule" id="PRU00042"/>
    </source>
</evidence>
<dbReference type="InterPro" id="IPR013087">
    <property type="entry name" value="Znf_C2H2_type"/>
</dbReference>
<keyword evidence="19" id="KW-1185">Reference proteome</keyword>
<comment type="subcellular location">
    <subcellularLocation>
        <location evidence="1">Nucleus</location>
    </subcellularLocation>
</comment>
<feature type="domain" description="C2H2-type" evidence="17">
    <location>
        <begin position="415"/>
        <end position="444"/>
    </location>
</feature>
<evidence type="ECO:0000256" key="5">
    <source>
        <dbReference type="ARBA" id="ARBA00022723"/>
    </source>
</evidence>
<feature type="compositionally biased region" description="Basic and acidic residues" evidence="16">
    <location>
        <begin position="1"/>
        <end position="10"/>
    </location>
</feature>
<keyword evidence="13" id="KW-0804">Transcription</keyword>
<keyword evidence="3" id="KW-0217">Developmental protein</keyword>
<sequence length="862" mass="94420">MTNHISREHVAQAPARPPASRPHQCHTCQKSFSTLIGLAAHREAKQHYFACSVCNQMFKTPELLQGHTSDVHSPPTPPPCTEARSSPPSAGPSADRKSVGHRCNQCGGSFSSHADLESHIGSSHKFPCSKCDQRFPSLLDWNNHFTTQHKFPCGTCKASFSSEVALGFHGNLCPAVVPVRPTSSQSVHSEAPLSGQQSKFSCDYCEKSFKSEDGLRSHVATKHPSVSCGICQFKGSSAAALEDHVNKIHCCTICQDNILRDAKTLEDHMYEHTHAYLCKKCGTKYRSEAELSTHFASADNYHPVCTKCHTGFEDVTMLHSHVCSVHPPSRKPSPRKQFVCSNCPEPFASQIALVAHFAERHSPAFKCHICGESYSAQSALSDHIAMDHSCHICHDGVYLDAKSLEEHLEDHRAPYRCEPCGTRYSEEELLLQHYKNALDDIHPGCVRCDIGFENDDAYKIHISDIHRPTPCEPCGGLVLDERDLPEHYMSSRNHPVCMKCDIGFKDSLEFADVSAVTLEQTVYLSTLSASQHGALEHPESHCHLCRWQFDSPEVLNNHIGHFVNHPKCADCDLRFPDAGTYQHHLFVVHCPNANHKTTLAPTTTVTQANPGPEESRVSPFSYPTQHSQVFDGKFALEGNEASLLHPSVVPLPPSTSGCSSPNSQRVSPDASLQWESQAQSCSPMLSPDRLRPSGARQLFHQSLNVDTTNHINGYPDFDHSPLSTVPAVGTPLVAYTQSGQSFDCRVPFSPRGEGARSFTPRGVNGGIDRSVHFIGEEDSDTSSFSRSPQLISPAVKLPSPVARSPTGSDWSNSGSVTKLSLNSCVLSSPIVKIVSGSEESRSLDRSTPDFTLRVPNVGNIGV</sequence>
<dbReference type="AlphaFoldDB" id="A0A0C3D8N8"/>
<keyword evidence="12" id="KW-0010">Activator</keyword>
<evidence type="ECO:0000256" key="8">
    <source>
        <dbReference type="ARBA" id="ARBA00022782"/>
    </source>
</evidence>
<keyword evidence="5" id="KW-0479">Metal-binding</keyword>
<keyword evidence="11" id="KW-0238">DNA-binding</keyword>
<evidence type="ECO:0000313" key="18">
    <source>
        <dbReference type="EMBL" id="KIM52496.1"/>
    </source>
</evidence>
<keyword evidence="7 15" id="KW-0863">Zinc-finger</keyword>
<proteinExistence type="inferred from homology"/>
<dbReference type="InterPro" id="IPR036236">
    <property type="entry name" value="Znf_C2H2_sf"/>
</dbReference>
<dbReference type="EMBL" id="KN822209">
    <property type="protein sequence ID" value="KIM52496.1"/>
    <property type="molecule type" value="Genomic_DNA"/>
</dbReference>
<dbReference type="SUPFAM" id="SSF57667">
    <property type="entry name" value="beta-beta-alpha zinc fingers"/>
    <property type="match status" value="1"/>
</dbReference>
<dbReference type="PROSITE" id="PS50157">
    <property type="entry name" value="ZINC_FINGER_C2H2_2"/>
    <property type="match status" value="5"/>
</dbReference>
<dbReference type="Proteomes" id="UP000053989">
    <property type="component" value="Unassembled WGS sequence"/>
</dbReference>
<evidence type="ECO:0000256" key="14">
    <source>
        <dbReference type="ARBA" id="ARBA00023242"/>
    </source>
</evidence>
<evidence type="ECO:0000256" key="7">
    <source>
        <dbReference type="ARBA" id="ARBA00022771"/>
    </source>
</evidence>
<evidence type="ECO:0000259" key="17">
    <source>
        <dbReference type="PROSITE" id="PS50157"/>
    </source>
</evidence>
<feature type="compositionally biased region" description="Low complexity" evidence="16">
    <location>
        <begin position="83"/>
        <end position="93"/>
    </location>
</feature>
<reference evidence="19" key="2">
    <citation type="submission" date="2015-01" db="EMBL/GenBank/DDBJ databases">
        <title>Evolutionary Origins and Diversification of the Mycorrhizal Mutualists.</title>
        <authorList>
            <consortium name="DOE Joint Genome Institute"/>
            <consortium name="Mycorrhizal Genomics Consortium"/>
            <person name="Kohler A."/>
            <person name="Kuo A."/>
            <person name="Nagy L.G."/>
            <person name="Floudas D."/>
            <person name="Copeland A."/>
            <person name="Barry K.W."/>
            <person name="Cichocki N."/>
            <person name="Veneault-Fourrey C."/>
            <person name="LaButti K."/>
            <person name="Lindquist E.A."/>
            <person name="Lipzen A."/>
            <person name="Lundell T."/>
            <person name="Morin E."/>
            <person name="Murat C."/>
            <person name="Riley R."/>
            <person name="Ohm R."/>
            <person name="Sun H."/>
            <person name="Tunlid A."/>
            <person name="Henrissat B."/>
            <person name="Grigoriev I.V."/>
            <person name="Hibbett D.S."/>
            <person name="Martin F."/>
        </authorList>
    </citation>
    <scope>NUCLEOTIDE SEQUENCE [LARGE SCALE GENOMIC DNA]</scope>
    <source>
        <strain evidence="19">Foug A</strain>
    </source>
</reference>
<keyword evidence="8" id="KW-0221">Differentiation</keyword>
<dbReference type="PROSITE" id="PS00028">
    <property type="entry name" value="ZINC_FINGER_C2H2_1"/>
    <property type="match status" value="7"/>
</dbReference>
<dbReference type="GO" id="GO:0008270">
    <property type="term" value="F:zinc ion binding"/>
    <property type="evidence" value="ECO:0007669"/>
    <property type="project" value="UniProtKB-KW"/>
</dbReference>
<protein>
    <recommendedName>
        <fullName evidence="17">C2H2-type domain-containing protein</fullName>
    </recommendedName>
</protein>
<evidence type="ECO:0000256" key="4">
    <source>
        <dbReference type="ARBA" id="ARBA00022491"/>
    </source>
</evidence>
<dbReference type="PANTHER" id="PTHR24379:SF128">
    <property type="entry name" value="C2H2-TYPE DOMAIN-CONTAINING PROTEIN"/>
    <property type="match status" value="1"/>
</dbReference>
<keyword evidence="10" id="KW-0805">Transcription regulation</keyword>
<keyword evidence="6" id="KW-0677">Repeat</keyword>
<dbReference type="PANTHER" id="PTHR24379">
    <property type="entry name" value="KRAB AND ZINC FINGER DOMAIN-CONTAINING"/>
    <property type="match status" value="1"/>
</dbReference>
<organism evidence="18 19">
    <name type="scientific">Scleroderma citrinum Foug A</name>
    <dbReference type="NCBI Taxonomy" id="1036808"/>
    <lineage>
        <taxon>Eukaryota</taxon>
        <taxon>Fungi</taxon>
        <taxon>Dikarya</taxon>
        <taxon>Basidiomycota</taxon>
        <taxon>Agaricomycotina</taxon>
        <taxon>Agaricomycetes</taxon>
        <taxon>Agaricomycetidae</taxon>
        <taxon>Boletales</taxon>
        <taxon>Sclerodermatineae</taxon>
        <taxon>Sclerodermataceae</taxon>
        <taxon>Scleroderma</taxon>
    </lineage>
</organism>
<dbReference type="HOGENOM" id="CLU_289697_0_0_1"/>
<evidence type="ECO:0000256" key="13">
    <source>
        <dbReference type="ARBA" id="ARBA00023163"/>
    </source>
</evidence>
<evidence type="ECO:0000256" key="1">
    <source>
        <dbReference type="ARBA" id="ARBA00004123"/>
    </source>
</evidence>
<evidence type="ECO:0000256" key="10">
    <source>
        <dbReference type="ARBA" id="ARBA00023015"/>
    </source>
</evidence>
<feature type="domain" description="C2H2-type" evidence="17">
    <location>
        <begin position="49"/>
        <end position="77"/>
    </location>
</feature>
<feature type="domain" description="C2H2-type" evidence="17">
    <location>
        <begin position="200"/>
        <end position="223"/>
    </location>
</feature>
<gene>
    <name evidence="18" type="ORF">SCLCIDRAFT_553582</name>
</gene>
<evidence type="ECO:0000256" key="9">
    <source>
        <dbReference type="ARBA" id="ARBA00022833"/>
    </source>
</evidence>
<evidence type="ECO:0000256" key="3">
    <source>
        <dbReference type="ARBA" id="ARBA00022473"/>
    </source>
</evidence>
<keyword evidence="14" id="KW-0539">Nucleus</keyword>
<dbReference type="SMART" id="SM00355">
    <property type="entry name" value="ZnF_C2H2"/>
    <property type="match status" value="16"/>
</dbReference>
<evidence type="ECO:0000256" key="12">
    <source>
        <dbReference type="ARBA" id="ARBA00023159"/>
    </source>
</evidence>
<accession>A0A0C3D8N8</accession>
<name>A0A0C3D8N8_9AGAM</name>
<dbReference type="Gene3D" id="3.30.160.60">
    <property type="entry name" value="Classic Zinc Finger"/>
    <property type="match status" value="5"/>
</dbReference>
<dbReference type="STRING" id="1036808.A0A0C3D8N8"/>
<evidence type="ECO:0000256" key="16">
    <source>
        <dbReference type="SAM" id="MobiDB-lite"/>
    </source>
</evidence>
<evidence type="ECO:0000256" key="2">
    <source>
        <dbReference type="ARBA" id="ARBA00006991"/>
    </source>
</evidence>
<evidence type="ECO:0000256" key="6">
    <source>
        <dbReference type="ARBA" id="ARBA00022737"/>
    </source>
</evidence>
<feature type="domain" description="C2H2-type" evidence="17">
    <location>
        <begin position="101"/>
        <end position="124"/>
    </location>
</feature>
<keyword evidence="9" id="KW-0862">Zinc</keyword>
<keyword evidence="4" id="KW-0678">Repressor</keyword>
<dbReference type="InParanoid" id="A0A0C3D8N8"/>
<feature type="region of interest" description="Disordered" evidence="16">
    <location>
        <begin position="66"/>
        <end position="100"/>
    </location>
</feature>
<dbReference type="Pfam" id="PF13912">
    <property type="entry name" value="zf-C2H2_6"/>
    <property type="match status" value="3"/>
</dbReference>
<dbReference type="Pfam" id="PF00096">
    <property type="entry name" value="zf-C2H2"/>
    <property type="match status" value="1"/>
</dbReference>
<comment type="similarity">
    <text evidence="2">Belongs to the krueppel C2H2-type zinc-finger protein family.</text>
</comment>